<dbReference type="Pfam" id="PF06151">
    <property type="entry name" value="Trehalose_recp"/>
    <property type="match status" value="1"/>
</dbReference>
<evidence type="ECO:0000313" key="3">
    <source>
        <dbReference type="Proteomes" id="UP000887013"/>
    </source>
</evidence>
<accession>A0A8X6M813</accession>
<feature type="transmembrane region" description="Helical" evidence="1">
    <location>
        <begin position="108"/>
        <end position="129"/>
    </location>
</feature>
<proteinExistence type="predicted"/>
<dbReference type="GO" id="GO:0016020">
    <property type="term" value="C:membrane"/>
    <property type="evidence" value="ECO:0007669"/>
    <property type="project" value="InterPro"/>
</dbReference>
<dbReference type="AlphaFoldDB" id="A0A8X6M813"/>
<feature type="transmembrane region" description="Helical" evidence="1">
    <location>
        <begin position="141"/>
        <end position="161"/>
    </location>
</feature>
<keyword evidence="1" id="KW-0812">Transmembrane</keyword>
<reference evidence="2" key="1">
    <citation type="submission" date="2020-08" db="EMBL/GenBank/DDBJ databases">
        <title>Multicomponent nature underlies the extraordinary mechanical properties of spider dragline silk.</title>
        <authorList>
            <person name="Kono N."/>
            <person name="Nakamura H."/>
            <person name="Mori M."/>
            <person name="Yoshida Y."/>
            <person name="Ohtoshi R."/>
            <person name="Malay A.D."/>
            <person name="Moran D.A.P."/>
            <person name="Tomita M."/>
            <person name="Numata K."/>
            <person name="Arakawa K."/>
        </authorList>
    </citation>
    <scope>NUCLEOTIDE SEQUENCE</scope>
</reference>
<keyword evidence="3" id="KW-1185">Reference proteome</keyword>
<evidence type="ECO:0000256" key="1">
    <source>
        <dbReference type="SAM" id="Phobius"/>
    </source>
</evidence>
<dbReference type="Proteomes" id="UP000887013">
    <property type="component" value="Unassembled WGS sequence"/>
</dbReference>
<dbReference type="InterPro" id="IPR009318">
    <property type="entry name" value="Gustatory_rcpt"/>
</dbReference>
<evidence type="ECO:0008006" key="4">
    <source>
        <dbReference type="Google" id="ProtNLM"/>
    </source>
</evidence>
<sequence length="235" mass="27594">MQPYYILLWNRVYQRRSLSIWDSCRLNREVKEDPSITKEKGFENLMSFHVQSRSLICSLFRNLFEHLLTKLNRKLESNVLAADFKDLIFKYNEVVKCLNNMDKEWSPLAFFAVFACMTGLFRGCYLMAFYSNITQARFYSLLGFTSIGLWTMLLILVSASVTNELSRKTKNLFFRLTHRITSPFEEIKRHLKECLTRENRLTLWNIYIVDKSLIISSFGTLLTYGILLGTLGKTN</sequence>
<gene>
    <name evidence="2" type="primary">AVEN_205119_1</name>
    <name evidence="2" type="ORF">NPIL_428331</name>
</gene>
<keyword evidence="1" id="KW-0472">Membrane</keyword>
<protein>
    <recommendedName>
        <fullName evidence="4">Gustatory receptor</fullName>
    </recommendedName>
</protein>
<feature type="transmembrane region" description="Helical" evidence="1">
    <location>
        <begin position="213"/>
        <end position="232"/>
    </location>
</feature>
<organism evidence="2 3">
    <name type="scientific">Nephila pilipes</name>
    <name type="common">Giant wood spider</name>
    <name type="synonym">Nephila maculata</name>
    <dbReference type="NCBI Taxonomy" id="299642"/>
    <lineage>
        <taxon>Eukaryota</taxon>
        <taxon>Metazoa</taxon>
        <taxon>Ecdysozoa</taxon>
        <taxon>Arthropoda</taxon>
        <taxon>Chelicerata</taxon>
        <taxon>Arachnida</taxon>
        <taxon>Araneae</taxon>
        <taxon>Araneomorphae</taxon>
        <taxon>Entelegynae</taxon>
        <taxon>Araneoidea</taxon>
        <taxon>Nephilidae</taxon>
        <taxon>Nephila</taxon>
    </lineage>
</organism>
<dbReference type="GO" id="GO:0008527">
    <property type="term" value="F:taste receptor activity"/>
    <property type="evidence" value="ECO:0007669"/>
    <property type="project" value="InterPro"/>
</dbReference>
<dbReference type="EMBL" id="BMAW01088166">
    <property type="protein sequence ID" value="GFS33343.1"/>
    <property type="molecule type" value="Genomic_DNA"/>
</dbReference>
<comment type="caution">
    <text evidence="2">The sequence shown here is derived from an EMBL/GenBank/DDBJ whole genome shotgun (WGS) entry which is preliminary data.</text>
</comment>
<keyword evidence="1" id="KW-1133">Transmembrane helix</keyword>
<name>A0A8X6M813_NEPPI</name>
<evidence type="ECO:0000313" key="2">
    <source>
        <dbReference type="EMBL" id="GFS33343.1"/>
    </source>
</evidence>